<dbReference type="EMBL" id="JPEP01000001">
    <property type="protein sequence ID" value="KEY19822.1"/>
    <property type="molecule type" value="Genomic_DNA"/>
</dbReference>
<evidence type="ECO:0000313" key="2">
    <source>
        <dbReference type="Proteomes" id="UP000028349"/>
    </source>
</evidence>
<gene>
    <name evidence="1" type="ORF">HY04_00915</name>
</gene>
<protein>
    <submittedName>
        <fullName evidence="1">Uncharacterized protein</fullName>
    </submittedName>
</protein>
<dbReference type="Proteomes" id="UP000028349">
    <property type="component" value="Unassembled WGS sequence"/>
</dbReference>
<comment type="caution">
    <text evidence="1">The sequence shown here is derived from an EMBL/GenBank/DDBJ whole genome shotgun (WGS) entry which is preliminary data.</text>
</comment>
<proteinExistence type="predicted"/>
<accession>A0ABR4U0U6</accession>
<evidence type="ECO:0000313" key="1">
    <source>
        <dbReference type="EMBL" id="KEY19822.1"/>
    </source>
</evidence>
<keyword evidence="2" id="KW-1185">Reference proteome</keyword>
<reference evidence="1 2" key="1">
    <citation type="submission" date="2014-07" db="EMBL/GenBank/DDBJ databases">
        <authorList>
            <person name="Pisani N.G."/>
            <person name="Newman J.D."/>
        </authorList>
    </citation>
    <scope>NUCLEOTIDE SEQUENCE [LARGE SCALE GENOMIC DNA]</scope>
    <source>
        <strain evidence="1 2">LMG 24720</strain>
    </source>
</reference>
<sequence length="183" mass="21060">MFDIFTKTKNMDKKIIFANQSTIQINIMKVDGIKLSKSLIEQIPVAFPFDNEYNFKGDKIFGFAKTGKSNPSNPNGRWIYSVICEKDGKLIKFDIGRLISIINVKPKTMLDDFSIRAVKEMIGDDSSLFNIEENSLDGVQYNRNSSDYNMEKLLTKDGNNKFFGIINKVKSFYLELQNHQIYI</sequence>
<organism evidence="1 2">
    <name type="scientific">Kaistella antarctica</name>
    <dbReference type="NCBI Taxonomy" id="266748"/>
    <lineage>
        <taxon>Bacteria</taxon>
        <taxon>Pseudomonadati</taxon>
        <taxon>Bacteroidota</taxon>
        <taxon>Flavobacteriia</taxon>
        <taxon>Flavobacteriales</taxon>
        <taxon>Weeksellaceae</taxon>
        <taxon>Chryseobacterium group</taxon>
        <taxon>Kaistella</taxon>
    </lineage>
</organism>
<name>A0ABR4U0U6_9FLAO</name>